<dbReference type="Proteomes" id="UP000830116">
    <property type="component" value="Chromosome"/>
</dbReference>
<proteinExistence type="predicted"/>
<sequence>MKLNVLLAGLAALSLSLYGCGGGGGGGGGGGAVYYPYKSLYGDRVCSEPKPSCSFHENGVRVKASEDPNSHQLVAIYFDEYGIGQYTQNGITYYISASSLVNYQGGTRVGIVGSVQGVVDVSSDAFLYNPNNGLLYFGSYDGYWAINEQGSQDASDTSFAALKAEGSKALITQAAKTLVTEYGFEKNKATAIATSLNSWAVSAMERGFTSEKDIAKTFKSVFGVEYVDALAAVKQLSLGEKEAMRDLTNRSAAALGLKPHQAQKFIKGMYKDALTQFGYDESSISW</sequence>
<dbReference type="PROSITE" id="PS51257">
    <property type="entry name" value="PROKAR_LIPOPROTEIN"/>
    <property type="match status" value="1"/>
</dbReference>
<accession>A0ABY4CD58</accession>
<organism evidence="2 3">
    <name type="scientific">Bdellovibrio reynosensis</name>
    <dbReference type="NCBI Taxonomy" id="2835041"/>
    <lineage>
        <taxon>Bacteria</taxon>
        <taxon>Pseudomonadati</taxon>
        <taxon>Bdellovibrionota</taxon>
        <taxon>Bdellovibrionia</taxon>
        <taxon>Bdellovibrionales</taxon>
        <taxon>Pseudobdellovibrionaceae</taxon>
        <taxon>Bdellovibrio</taxon>
    </lineage>
</organism>
<feature type="signal peptide" evidence="1">
    <location>
        <begin position="1"/>
        <end position="21"/>
    </location>
</feature>
<evidence type="ECO:0000313" key="2">
    <source>
        <dbReference type="EMBL" id="UOF02649.1"/>
    </source>
</evidence>
<evidence type="ECO:0000313" key="3">
    <source>
        <dbReference type="Proteomes" id="UP000830116"/>
    </source>
</evidence>
<evidence type="ECO:0000256" key="1">
    <source>
        <dbReference type="SAM" id="SignalP"/>
    </source>
</evidence>
<gene>
    <name evidence="2" type="ORF">MNR06_06760</name>
</gene>
<evidence type="ECO:0008006" key="4">
    <source>
        <dbReference type="Google" id="ProtNLM"/>
    </source>
</evidence>
<dbReference type="RefSeq" id="WP_243540378.1">
    <property type="nucleotide sequence ID" value="NZ_CP093442.1"/>
</dbReference>
<keyword evidence="3" id="KW-1185">Reference proteome</keyword>
<reference evidence="2" key="1">
    <citation type="submission" date="2022-03" db="EMBL/GenBank/DDBJ databases">
        <title>Genome Identification and Characterization of new species Bdellovibrio reynosense LBG001 sp. nov. from a Mexico soil sample.</title>
        <authorList>
            <person name="Camilli A."/>
            <person name="Ajao Y."/>
            <person name="Guo X."/>
        </authorList>
    </citation>
    <scope>NUCLEOTIDE SEQUENCE</scope>
    <source>
        <strain evidence="2">LBG001</strain>
    </source>
</reference>
<keyword evidence="1" id="KW-0732">Signal</keyword>
<protein>
    <recommendedName>
        <fullName evidence="4">Lipoprotein</fullName>
    </recommendedName>
</protein>
<dbReference type="EMBL" id="CP093442">
    <property type="protein sequence ID" value="UOF02649.1"/>
    <property type="molecule type" value="Genomic_DNA"/>
</dbReference>
<feature type="chain" id="PRO_5046367975" description="Lipoprotein" evidence="1">
    <location>
        <begin position="22"/>
        <end position="286"/>
    </location>
</feature>
<name>A0ABY4CD58_9BACT</name>